<dbReference type="EMBL" id="SWCJ01000022">
    <property type="protein sequence ID" value="TKB50197.1"/>
    <property type="molecule type" value="Genomic_DNA"/>
</dbReference>
<evidence type="ECO:0000313" key="1">
    <source>
        <dbReference type="EMBL" id="TKB50197.1"/>
    </source>
</evidence>
<evidence type="ECO:0008006" key="3">
    <source>
        <dbReference type="Google" id="ProtNLM"/>
    </source>
</evidence>
<proteinExistence type="predicted"/>
<name>A0A4U1BGR5_9GAMM</name>
<reference evidence="1 2" key="1">
    <citation type="submission" date="2019-04" db="EMBL/GenBank/DDBJ databases">
        <authorList>
            <person name="Hwang J.C."/>
        </authorList>
    </citation>
    <scope>NUCLEOTIDE SEQUENCE [LARGE SCALE GENOMIC DNA]</scope>
    <source>
        <strain evidence="1 2">IMCC35002</strain>
    </source>
</reference>
<organism evidence="1 2">
    <name type="scientific">Ferrimonas aestuarii</name>
    <dbReference type="NCBI Taxonomy" id="2569539"/>
    <lineage>
        <taxon>Bacteria</taxon>
        <taxon>Pseudomonadati</taxon>
        <taxon>Pseudomonadota</taxon>
        <taxon>Gammaproteobacteria</taxon>
        <taxon>Alteromonadales</taxon>
        <taxon>Ferrimonadaceae</taxon>
        <taxon>Ferrimonas</taxon>
    </lineage>
</organism>
<gene>
    <name evidence="1" type="ORF">FCL42_19490</name>
</gene>
<keyword evidence="2" id="KW-1185">Reference proteome</keyword>
<dbReference type="AlphaFoldDB" id="A0A4U1BGR5"/>
<comment type="caution">
    <text evidence="1">The sequence shown here is derived from an EMBL/GenBank/DDBJ whole genome shotgun (WGS) entry which is preliminary data.</text>
</comment>
<protein>
    <recommendedName>
        <fullName evidence="3">Type IV pilus assembly protein PilX</fullName>
    </recommendedName>
</protein>
<sequence length="149" mass="15955">MTSRLPQCGMVLISVLALLLIISVVALVSAGGGQIMAQAGIGEVLQHGATQRALGASNRYIETQRLARGDSTFLNSENALGIEDALLDVELDLTHLYQGTCRRTIDADSVNSFDCHQYQLDAQARFGKQNQGRAKIASGVEQPMLVIGQ</sequence>
<accession>A0A4U1BGR5</accession>
<dbReference type="RefSeq" id="WP_136865103.1">
    <property type="nucleotide sequence ID" value="NZ_SWCJ01000022.1"/>
</dbReference>
<dbReference type="Proteomes" id="UP000305675">
    <property type="component" value="Unassembled WGS sequence"/>
</dbReference>
<evidence type="ECO:0000313" key="2">
    <source>
        <dbReference type="Proteomes" id="UP000305675"/>
    </source>
</evidence>